<evidence type="ECO:0000256" key="11">
    <source>
        <dbReference type="ARBA" id="ARBA00023235"/>
    </source>
</evidence>
<dbReference type="CDD" id="cd17992">
    <property type="entry name" value="DEXHc_RecG"/>
    <property type="match status" value="1"/>
</dbReference>
<dbReference type="RefSeq" id="WP_256310255.1">
    <property type="nucleotide sequence ID" value="NZ_JANGAC010000001.1"/>
</dbReference>
<evidence type="ECO:0000256" key="3">
    <source>
        <dbReference type="ARBA" id="ARBA00022741"/>
    </source>
</evidence>
<accession>A0ABT1S668</accession>
<evidence type="ECO:0000256" key="13">
    <source>
        <dbReference type="ARBA" id="ARBA00034808"/>
    </source>
</evidence>
<organism evidence="18 19">
    <name type="scientific">Tissierella carlieri</name>
    <dbReference type="NCBI Taxonomy" id="689904"/>
    <lineage>
        <taxon>Bacteria</taxon>
        <taxon>Bacillati</taxon>
        <taxon>Bacillota</taxon>
        <taxon>Tissierellia</taxon>
        <taxon>Tissierellales</taxon>
        <taxon>Tissierellaceae</taxon>
        <taxon>Tissierella</taxon>
    </lineage>
</organism>
<evidence type="ECO:0000256" key="9">
    <source>
        <dbReference type="ARBA" id="ARBA00023172"/>
    </source>
</evidence>
<evidence type="ECO:0000256" key="6">
    <source>
        <dbReference type="ARBA" id="ARBA00022806"/>
    </source>
</evidence>
<comment type="function">
    <text evidence="15">Plays a critical role in recombination and DNA repair. Helps process Holliday junction intermediates to mature products by catalyzing branch migration. Has replication fork regression activity, unwinds stalled or blocked replication forks to make a HJ that can be resolved. Has a DNA unwinding activity characteristic of a DNA helicase with 3'-5' polarity.</text>
</comment>
<dbReference type="Pfam" id="PF00271">
    <property type="entry name" value="Helicase_C"/>
    <property type="match status" value="1"/>
</dbReference>
<dbReference type="SUPFAM" id="SSF50249">
    <property type="entry name" value="Nucleic acid-binding proteins"/>
    <property type="match status" value="1"/>
</dbReference>
<dbReference type="GO" id="GO:0016787">
    <property type="term" value="F:hydrolase activity"/>
    <property type="evidence" value="ECO:0007669"/>
    <property type="project" value="UniProtKB-KW"/>
</dbReference>
<keyword evidence="5 15" id="KW-0378">Hydrolase</keyword>
<dbReference type="SUPFAM" id="SSF52540">
    <property type="entry name" value="P-loop containing nucleoside triphosphate hydrolases"/>
    <property type="match status" value="2"/>
</dbReference>
<evidence type="ECO:0000259" key="17">
    <source>
        <dbReference type="PROSITE" id="PS51194"/>
    </source>
</evidence>
<evidence type="ECO:0000256" key="8">
    <source>
        <dbReference type="ARBA" id="ARBA00023125"/>
    </source>
</evidence>
<dbReference type="GO" id="GO:0003678">
    <property type="term" value="F:DNA helicase activity"/>
    <property type="evidence" value="ECO:0007669"/>
    <property type="project" value="UniProtKB-EC"/>
</dbReference>
<dbReference type="CDD" id="cd04488">
    <property type="entry name" value="RecG_wedge_OBF"/>
    <property type="match status" value="1"/>
</dbReference>
<keyword evidence="10 15" id="KW-0234">DNA repair</keyword>
<keyword evidence="8" id="KW-0238">DNA-binding</keyword>
<dbReference type="PANTHER" id="PTHR47964:SF1">
    <property type="entry name" value="ATP-DEPENDENT DNA HELICASE HOMOLOG RECG, CHLOROPLASTIC"/>
    <property type="match status" value="1"/>
</dbReference>
<comment type="caution">
    <text evidence="18">The sequence shown here is derived from an EMBL/GenBank/DDBJ whole genome shotgun (WGS) entry which is preliminary data.</text>
</comment>
<evidence type="ECO:0000256" key="15">
    <source>
        <dbReference type="RuleBase" id="RU363016"/>
    </source>
</evidence>
<name>A0ABT1S668_9FIRM</name>
<dbReference type="InterPro" id="IPR033454">
    <property type="entry name" value="RecG_wedge"/>
</dbReference>
<evidence type="ECO:0000313" key="19">
    <source>
        <dbReference type="Proteomes" id="UP001524478"/>
    </source>
</evidence>
<evidence type="ECO:0000256" key="7">
    <source>
        <dbReference type="ARBA" id="ARBA00022840"/>
    </source>
</evidence>
<dbReference type="Pfam" id="PF00270">
    <property type="entry name" value="DEAD"/>
    <property type="match status" value="1"/>
</dbReference>
<feature type="domain" description="Helicase C-terminal" evidence="17">
    <location>
        <begin position="464"/>
        <end position="610"/>
    </location>
</feature>
<comment type="similarity">
    <text evidence="1 15">Belongs to the helicase family. RecG subfamily.</text>
</comment>
<keyword evidence="7 15" id="KW-0067">ATP-binding</keyword>
<dbReference type="Gene3D" id="3.40.50.300">
    <property type="entry name" value="P-loop containing nucleotide triphosphate hydrolases"/>
    <property type="match status" value="2"/>
</dbReference>
<dbReference type="EC" id="5.6.2.4" evidence="13 15"/>
<gene>
    <name evidence="18" type="primary">recG</name>
    <name evidence="18" type="ORF">NE686_01925</name>
</gene>
<dbReference type="InterPro" id="IPR014001">
    <property type="entry name" value="Helicase_ATP-bd"/>
</dbReference>
<keyword evidence="19" id="KW-1185">Reference proteome</keyword>
<proteinExistence type="inferred from homology"/>
<evidence type="ECO:0000256" key="2">
    <source>
        <dbReference type="ARBA" id="ARBA00017846"/>
    </source>
</evidence>
<dbReference type="NCBIfam" id="TIGR00643">
    <property type="entry name" value="recG"/>
    <property type="match status" value="1"/>
</dbReference>
<keyword evidence="11" id="KW-0413">Isomerase</keyword>
<dbReference type="InterPro" id="IPR011545">
    <property type="entry name" value="DEAD/DEAH_box_helicase_dom"/>
</dbReference>
<evidence type="ECO:0000256" key="12">
    <source>
        <dbReference type="ARBA" id="ARBA00034617"/>
    </source>
</evidence>
<evidence type="ECO:0000256" key="14">
    <source>
        <dbReference type="ARBA" id="ARBA00048988"/>
    </source>
</evidence>
<feature type="domain" description="Helicase ATP-binding" evidence="16">
    <location>
        <begin position="270"/>
        <end position="431"/>
    </location>
</feature>
<sequence>MAVNIQYLKGVGPKRASRLRKLNINTVEDLMYFIPRDYDDRSKFKTLRECMIGEKVSLEVEIIGKANILRPRRNLSIIKIPVKDSSHNAYLVWFNQEYLKDKFIVGEKIIVNGKINKVGMEIQIMSPVFEKSGTMNKVGRITPIYSLTEGLTNNEIMKIIDYSIKEYINQIREFLPQEIIDKYDLMDIKDAIINVHFPMNSVLLEKARKRLSFQELLTLQMGLFIIKNRNFTNNKGIRFNKTVEINDFIQKLPFELTNSQIKVFKEIEADMENDIQMNRLVQGDVGSGKTIIAVLAMFKAISSGYQAVMMAPTEILASQHFESIKKFFLGYNIRTELLVGSIPPKAKEEILLDLKEGRIDVLIGTHAVIQENVEFNRLGLAITDEQHRFGVKQRAILSHKGNNPDVIVMTATPIPRTLALILYGDLDVSIIDELPPGRKEIETYAVGPEMIERINNFIRKQILESRQAYIVCPLIEESETLTVNAAEELYKDFKDNIFKEFKVGLLHGKMKPKEKDLVMEEFKNHKIDILVSTTVIEVGVNVPNSNIMVIYNAERFGLAQLHQLRGRVGRGEHQSYCILINESNNQISRERMRVLQNSTDGFKISEKDLELRGPGEFFGTRQHGLPELKVANLFTDMDILKVAQKEAINIVNQDPNLELEKYRELKKKIQEMFSNLGEYSTFN</sequence>
<dbReference type="InterPro" id="IPR012340">
    <property type="entry name" value="NA-bd_OB-fold"/>
</dbReference>
<dbReference type="Gene3D" id="2.40.50.140">
    <property type="entry name" value="Nucleic acid-binding proteins"/>
    <property type="match status" value="1"/>
</dbReference>
<dbReference type="InterPro" id="IPR047112">
    <property type="entry name" value="RecG/Mfd"/>
</dbReference>
<evidence type="ECO:0000256" key="1">
    <source>
        <dbReference type="ARBA" id="ARBA00007504"/>
    </source>
</evidence>
<evidence type="ECO:0000313" key="18">
    <source>
        <dbReference type="EMBL" id="MCQ4921832.1"/>
    </source>
</evidence>
<dbReference type="SMART" id="SM00490">
    <property type="entry name" value="HELICc"/>
    <property type="match status" value="1"/>
</dbReference>
<evidence type="ECO:0000259" key="16">
    <source>
        <dbReference type="PROSITE" id="PS51192"/>
    </source>
</evidence>
<dbReference type="EMBL" id="JANGAC010000001">
    <property type="protein sequence ID" value="MCQ4921832.1"/>
    <property type="molecule type" value="Genomic_DNA"/>
</dbReference>
<comment type="catalytic activity">
    <reaction evidence="12 15">
        <text>Couples ATP hydrolysis with the unwinding of duplex DNA by translocating in the 3'-5' direction.</text>
        <dbReference type="EC" id="5.6.2.4"/>
    </reaction>
</comment>
<keyword evidence="9 15" id="KW-0233">DNA recombination</keyword>
<evidence type="ECO:0000256" key="5">
    <source>
        <dbReference type="ARBA" id="ARBA00022801"/>
    </source>
</evidence>
<keyword evidence="6 15" id="KW-0347">Helicase</keyword>
<comment type="catalytic activity">
    <reaction evidence="14 15">
        <text>ATP + H2O = ADP + phosphate + H(+)</text>
        <dbReference type="Rhea" id="RHEA:13065"/>
        <dbReference type="ChEBI" id="CHEBI:15377"/>
        <dbReference type="ChEBI" id="CHEBI:15378"/>
        <dbReference type="ChEBI" id="CHEBI:30616"/>
        <dbReference type="ChEBI" id="CHEBI:43474"/>
        <dbReference type="ChEBI" id="CHEBI:456216"/>
        <dbReference type="EC" id="5.6.2.4"/>
    </reaction>
</comment>
<dbReference type="InterPro" id="IPR004609">
    <property type="entry name" value="ATP-dep_DNA_helicase_RecG"/>
</dbReference>
<dbReference type="InterPro" id="IPR027417">
    <property type="entry name" value="P-loop_NTPase"/>
</dbReference>
<dbReference type="PANTHER" id="PTHR47964">
    <property type="entry name" value="ATP-DEPENDENT DNA HELICASE HOMOLOG RECG, CHLOROPLASTIC"/>
    <property type="match status" value="1"/>
</dbReference>
<dbReference type="NCBIfam" id="NF008165">
    <property type="entry name" value="PRK10917.1-3"/>
    <property type="match status" value="1"/>
</dbReference>
<dbReference type="Proteomes" id="UP001524478">
    <property type="component" value="Unassembled WGS sequence"/>
</dbReference>
<dbReference type="NCBIfam" id="NF008168">
    <property type="entry name" value="PRK10917.2-2"/>
    <property type="match status" value="1"/>
</dbReference>
<dbReference type="PROSITE" id="PS51194">
    <property type="entry name" value="HELICASE_CTER"/>
    <property type="match status" value="1"/>
</dbReference>
<dbReference type="InterPro" id="IPR001650">
    <property type="entry name" value="Helicase_C-like"/>
</dbReference>
<protein>
    <recommendedName>
        <fullName evidence="2 15">ATP-dependent DNA helicase RecG</fullName>
        <ecNumber evidence="13 15">5.6.2.4</ecNumber>
    </recommendedName>
</protein>
<evidence type="ECO:0000256" key="10">
    <source>
        <dbReference type="ARBA" id="ARBA00023204"/>
    </source>
</evidence>
<evidence type="ECO:0000256" key="4">
    <source>
        <dbReference type="ARBA" id="ARBA00022763"/>
    </source>
</evidence>
<dbReference type="PROSITE" id="PS51192">
    <property type="entry name" value="HELICASE_ATP_BIND_1"/>
    <property type="match status" value="1"/>
</dbReference>
<reference evidence="18 19" key="1">
    <citation type="submission" date="2022-06" db="EMBL/GenBank/DDBJ databases">
        <title>Isolation of gut microbiota from human fecal samples.</title>
        <authorList>
            <person name="Pamer E.G."/>
            <person name="Barat B."/>
            <person name="Waligurski E."/>
            <person name="Medina S."/>
            <person name="Paddock L."/>
            <person name="Mostad J."/>
        </authorList>
    </citation>
    <scope>NUCLEOTIDE SEQUENCE [LARGE SCALE GENOMIC DNA]</scope>
    <source>
        <strain evidence="18 19">DFI.7.95</strain>
    </source>
</reference>
<dbReference type="SMART" id="SM00487">
    <property type="entry name" value="DEXDc"/>
    <property type="match status" value="1"/>
</dbReference>
<keyword evidence="3 15" id="KW-0547">Nucleotide-binding</keyword>
<keyword evidence="4 15" id="KW-0227">DNA damage</keyword>
<dbReference type="InterPro" id="IPR045562">
    <property type="entry name" value="RecG_dom3_C"/>
</dbReference>
<dbReference type="Pfam" id="PF19833">
    <property type="entry name" value="RecG_dom3_C"/>
    <property type="match status" value="1"/>
</dbReference>
<dbReference type="Pfam" id="PF17191">
    <property type="entry name" value="RecG_wedge"/>
    <property type="match status" value="1"/>
</dbReference>